<name>A0A6C0P357_9BACL</name>
<dbReference type="InterPro" id="IPR012341">
    <property type="entry name" value="6hp_glycosidase-like_sf"/>
</dbReference>
<organism evidence="3 4">
    <name type="scientific">Paenibacillus rhizovicinus</name>
    <dbReference type="NCBI Taxonomy" id="2704463"/>
    <lineage>
        <taxon>Bacteria</taxon>
        <taxon>Bacillati</taxon>
        <taxon>Bacillota</taxon>
        <taxon>Bacilli</taxon>
        <taxon>Bacillales</taxon>
        <taxon>Paenibacillaceae</taxon>
        <taxon>Paenibacillus</taxon>
    </lineage>
</organism>
<proteinExistence type="predicted"/>
<dbReference type="GO" id="GO:0005975">
    <property type="term" value="P:carbohydrate metabolic process"/>
    <property type="evidence" value="ECO:0007669"/>
    <property type="project" value="InterPro"/>
</dbReference>
<dbReference type="Pfam" id="PF12215">
    <property type="entry name" value="Glyco_hydr_116N"/>
    <property type="match status" value="1"/>
</dbReference>
<evidence type="ECO:0000259" key="1">
    <source>
        <dbReference type="Pfam" id="PF04685"/>
    </source>
</evidence>
<dbReference type="AlphaFoldDB" id="A0A6C0P357"/>
<gene>
    <name evidence="3" type="ORF">GZH47_20220</name>
</gene>
<dbReference type="Pfam" id="PF04685">
    <property type="entry name" value="DUF608"/>
    <property type="match status" value="1"/>
</dbReference>
<protein>
    <recommendedName>
        <fullName evidence="5">Glycosyl-hydrolase family 116 catalytic region domain-containing protein</fullName>
    </recommendedName>
</protein>
<evidence type="ECO:0008006" key="5">
    <source>
        <dbReference type="Google" id="ProtNLM"/>
    </source>
</evidence>
<dbReference type="InterPro" id="IPR006775">
    <property type="entry name" value="GH116_catalytic"/>
</dbReference>
<reference evidence="3 4" key="1">
    <citation type="submission" date="2020-02" db="EMBL/GenBank/DDBJ databases">
        <title>Paenibacillus sp. nov., isolated from rhizosphere soil of tomato.</title>
        <authorList>
            <person name="Weon H.-Y."/>
            <person name="Lee S.A."/>
        </authorList>
    </citation>
    <scope>NUCLEOTIDE SEQUENCE [LARGE SCALE GENOMIC DNA]</scope>
    <source>
        <strain evidence="3 4">14171R-81</strain>
    </source>
</reference>
<dbReference type="Gene3D" id="1.50.10.10">
    <property type="match status" value="1"/>
</dbReference>
<evidence type="ECO:0000313" key="3">
    <source>
        <dbReference type="EMBL" id="QHW32907.1"/>
    </source>
</evidence>
<feature type="domain" description="Glycosyl-hydrolase family 116 N-terminal" evidence="2">
    <location>
        <begin position="19"/>
        <end position="339"/>
    </location>
</feature>
<dbReference type="GO" id="GO:0004553">
    <property type="term" value="F:hydrolase activity, hydrolyzing O-glycosyl compounds"/>
    <property type="evidence" value="ECO:0007669"/>
    <property type="project" value="InterPro"/>
</dbReference>
<dbReference type="KEGG" id="prz:GZH47_20220"/>
<dbReference type="InterPro" id="IPR052566">
    <property type="entry name" value="Non-lysos_glucosylceramidase"/>
</dbReference>
<dbReference type="SUPFAM" id="SSF48208">
    <property type="entry name" value="Six-hairpin glycosidases"/>
    <property type="match status" value="1"/>
</dbReference>
<dbReference type="InterPro" id="IPR024462">
    <property type="entry name" value="GH116_N"/>
</dbReference>
<accession>A0A6C0P357</accession>
<evidence type="ECO:0000259" key="2">
    <source>
        <dbReference type="Pfam" id="PF12215"/>
    </source>
</evidence>
<dbReference type="RefSeq" id="WP_162642750.1">
    <property type="nucleotide sequence ID" value="NZ_CP048286.1"/>
</dbReference>
<feature type="domain" description="Glycosyl-hydrolase family 116 catalytic region" evidence="1">
    <location>
        <begin position="450"/>
        <end position="756"/>
    </location>
</feature>
<dbReference type="PANTHER" id="PTHR12654:SF0">
    <property type="entry name" value="NON-LYSOSOMAL GLUCOSYLCERAMIDASE"/>
    <property type="match status" value="1"/>
</dbReference>
<dbReference type="InterPro" id="IPR008928">
    <property type="entry name" value="6-hairpin_glycosidase_sf"/>
</dbReference>
<dbReference type="Proteomes" id="UP000479114">
    <property type="component" value="Chromosome"/>
</dbReference>
<dbReference type="PANTHER" id="PTHR12654">
    <property type="entry name" value="BILE ACID BETA-GLUCOSIDASE-RELATED"/>
    <property type="match status" value="1"/>
</dbReference>
<sequence>MHTKSYNGIYEGSHNSHVAFPLGGIGAGNICLEGTGALSHFSLRNTPDIMNEPMVFSAISVKGKDGRIARVLEGQVPTWKIFSRGAEQFAGPGNGLSGKHYGLPRFESSSFQGRFPFGTVELRDPQIPVEATITGWSPFIPLNADDSSLPAAALEFTFANRTDEAVELVYSFNAAQFMAVPNADNHRVLRAESGRGFVLDQPAVDGKPWEQGAFSAFTDHPGARVDCAWFRGGWFDSLTMIWNDIEAGRSSEKAPFNEGRPGPGASIFVPLTLQPGERQTVRVMLSWFVPETNQSEGSADQASAQGDDQQAAKYHKPWYAGRYADQSAVSEYWFRHYDRLREESKRFTDTIYSATLPAEAAEAITANLSILKSPTVLRQTDGRLWAWEGCFDKGGSCHGTCTHVWNYAQAIPHLFPELERGIRNTEFGEGQDEQGHQNFRVPLPIRPAKHDFHAASDGQLGGIMKVYREWRIGGDSEWLLAIWPKVKQSLDYCIESWDPDRAGILTEPHHNTYDIEFWGPDGMCSSIYLGALKAASLMAQAAGEASETCETYDAMYRQGRAYLENELFNGEYFEQKIIWEGLRTASPLDAQSWTVNYSPEATELLQEEGPKYQYGKGCLSDGIIGAWLAEMCGLGDILNRDYVRSHLLSIHKYNLKHDLSAHANPQRPGYALGHEGGLLLCTWPRGGELALPFVYSNEVWTGIEYQVASHLLSLGCIEEGMEIVRVCRDRYDGQTRNPFDEYECGHWYARALASYGLLQGWSGIRYDAVDRTLYVSPNVSGDYSSFLCTAGGYGLAGIRDGVPFVTVKSGAIDIERIEMV</sequence>
<evidence type="ECO:0000313" key="4">
    <source>
        <dbReference type="Proteomes" id="UP000479114"/>
    </source>
</evidence>
<keyword evidence="4" id="KW-1185">Reference proteome</keyword>
<dbReference type="EMBL" id="CP048286">
    <property type="protein sequence ID" value="QHW32907.1"/>
    <property type="molecule type" value="Genomic_DNA"/>
</dbReference>